<dbReference type="Gene3D" id="3.30.565.10">
    <property type="entry name" value="Histidine kinase-like ATPase, C-terminal domain"/>
    <property type="match status" value="1"/>
</dbReference>
<evidence type="ECO:0000256" key="8">
    <source>
        <dbReference type="ARBA" id="ARBA00022741"/>
    </source>
</evidence>
<dbReference type="InterPro" id="IPR007895">
    <property type="entry name" value="MASE1"/>
</dbReference>
<evidence type="ECO:0000313" key="16">
    <source>
        <dbReference type="EMBL" id="AHB50426.1"/>
    </source>
</evidence>
<dbReference type="InterPro" id="IPR036890">
    <property type="entry name" value="HATPase_C_sf"/>
</dbReference>
<keyword evidence="10" id="KW-0067">ATP-binding</keyword>
<dbReference type="GO" id="GO:0000155">
    <property type="term" value="F:phosphorelay sensor kinase activity"/>
    <property type="evidence" value="ECO:0007669"/>
    <property type="project" value="InterPro"/>
</dbReference>
<dbReference type="PANTHER" id="PTHR43065:SF10">
    <property type="entry name" value="PEROXIDE STRESS-ACTIVATED HISTIDINE KINASE MAK3"/>
    <property type="match status" value="1"/>
</dbReference>
<keyword evidence="17" id="KW-1185">Reference proteome</keyword>
<dbReference type="InterPro" id="IPR004358">
    <property type="entry name" value="Sig_transdc_His_kin-like_C"/>
</dbReference>
<dbReference type="PANTHER" id="PTHR43065">
    <property type="entry name" value="SENSOR HISTIDINE KINASE"/>
    <property type="match status" value="1"/>
</dbReference>
<dbReference type="STRING" id="1029756.W911_16690"/>
<dbReference type="SMART" id="SM00388">
    <property type="entry name" value="HisKA"/>
    <property type="match status" value="1"/>
</dbReference>
<feature type="transmembrane region" description="Helical" evidence="14">
    <location>
        <begin position="129"/>
        <end position="154"/>
    </location>
</feature>
<protein>
    <recommendedName>
        <fullName evidence="3">histidine kinase</fullName>
        <ecNumber evidence="3">2.7.13.3</ecNumber>
    </recommendedName>
</protein>
<sequence length="543" mass="57672">MKGNSADPMMDARIYQRLLIGVAFLAAYVALDYVSFVKPYRGLGITPWNPPPGLSIAVIFLGGWFYAPFVLIAPFLADAIVRGSALGVGLELVLSLALGGTYLVAGLVLQRITAFDPRFRYVRDALTLSGVAAAGATVAATLYVLILLSTGTIFQTEVIAVAWRAALGDVIGILVIAPLVLLAVTYRPWPTVGPLAVVQFLTLFLMLAIVFGYREATAFQLFYLLFIPLLWIALSYGPPGSSVALLFIQLGLIIGAEIRFGPDPGLGALQVLMTALAVTGLIVGTIVAEREDAAARLRDQQAAINRALRVRSAGEVAATIAHEINQPLTALTAYSGIASKAMEEGNLDLAKRAVGKIHAESERATEVLRGIRELLKKGTLSKNSVDLAAKLEELETLLGEDLAKKGIRLSFAIAPGFPIIRADGVQLQQATHNLIVNAAEAMLGVGRGGTIEAKVALSPEHDVLIEVRDDGPGFPPGYDVNEPTPFTTTKPEGSGLGLAVARSIAEAHGGGLAIATSPRGARVVLRLPMEKEAERENSKRHRR</sequence>
<dbReference type="GO" id="GO:0005886">
    <property type="term" value="C:plasma membrane"/>
    <property type="evidence" value="ECO:0007669"/>
    <property type="project" value="UniProtKB-SubCell"/>
</dbReference>
<keyword evidence="5" id="KW-0597">Phosphoprotein</keyword>
<accession>V5SHT9</accession>
<feature type="transmembrane region" description="Helical" evidence="14">
    <location>
        <begin position="192"/>
        <end position="211"/>
    </location>
</feature>
<evidence type="ECO:0000256" key="3">
    <source>
        <dbReference type="ARBA" id="ARBA00012438"/>
    </source>
</evidence>
<evidence type="ECO:0000256" key="11">
    <source>
        <dbReference type="ARBA" id="ARBA00022989"/>
    </source>
</evidence>
<dbReference type="KEGG" id="hni:W911_16690"/>
<dbReference type="InterPro" id="IPR036097">
    <property type="entry name" value="HisK_dim/P_sf"/>
</dbReference>
<dbReference type="AlphaFoldDB" id="V5SHT9"/>
<dbReference type="InterPro" id="IPR003594">
    <property type="entry name" value="HATPase_dom"/>
</dbReference>
<feature type="domain" description="Histidine kinase" evidence="15">
    <location>
        <begin position="319"/>
        <end position="531"/>
    </location>
</feature>
<feature type="transmembrane region" description="Helical" evidence="14">
    <location>
        <begin position="267"/>
        <end position="288"/>
    </location>
</feature>
<dbReference type="Proteomes" id="UP000018542">
    <property type="component" value="Chromosome"/>
</dbReference>
<dbReference type="EC" id="2.7.13.3" evidence="3"/>
<dbReference type="InterPro" id="IPR005467">
    <property type="entry name" value="His_kinase_dom"/>
</dbReference>
<name>V5SHT9_9HYPH</name>
<dbReference type="CDD" id="cd00082">
    <property type="entry name" value="HisKA"/>
    <property type="match status" value="1"/>
</dbReference>
<dbReference type="SMART" id="SM00387">
    <property type="entry name" value="HATPase_c"/>
    <property type="match status" value="1"/>
</dbReference>
<comment type="catalytic activity">
    <reaction evidence="1">
        <text>ATP + protein L-histidine = ADP + protein N-phospho-L-histidine.</text>
        <dbReference type="EC" id="2.7.13.3"/>
    </reaction>
</comment>
<evidence type="ECO:0000256" key="7">
    <source>
        <dbReference type="ARBA" id="ARBA00022692"/>
    </source>
</evidence>
<comment type="subcellular location">
    <subcellularLocation>
        <location evidence="2">Cell membrane</location>
        <topology evidence="2">Multi-pass membrane protein</topology>
    </subcellularLocation>
</comment>
<dbReference type="SUPFAM" id="SSF55874">
    <property type="entry name" value="ATPase domain of HSP90 chaperone/DNA topoisomerase II/histidine kinase"/>
    <property type="match status" value="1"/>
</dbReference>
<dbReference type="PRINTS" id="PR00344">
    <property type="entry name" value="BCTRLSENSOR"/>
</dbReference>
<evidence type="ECO:0000256" key="1">
    <source>
        <dbReference type="ARBA" id="ARBA00000085"/>
    </source>
</evidence>
<dbReference type="EMBL" id="CP006912">
    <property type="protein sequence ID" value="AHB50426.1"/>
    <property type="molecule type" value="Genomic_DNA"/>
</dbReference>
<dbReference type="PROSITE" id="PS50109">
    <property type="entry name" value="HIS_KIN"/>
    <property type="match status" value="1"/>
</dbReference>
<keyword evidence="9" id="KW-0418">Kinase</keyword>
<feature type="transmembrane region" description="Helical" evidence="14">
    <location>
        <begin position="56"/>
        <end position="76"/>
    </location>
</feature>
<evidence type="ECO:0000313" key="17">
    <source>
        <dbReference type="Proteomes" id="UP000018542"/>
    </source>
</evidence>
<evidence type="ECO:0000256" key="13">
    <source>
        <dbReference type="ARBA" id="ARBA00023136"/>
    </source>
</evidence>
<keyword evidence="12" id="KW-0902">Two-component regulatory system</keyword>
<keyword evidence="4" id="KW-1003">Cell membrane</keyword>
<feature type="transmembrane region" description="Helical" evidence="14">
    <location>
        <begin position="218"/>
        <end position="236"/>
    </location>
</feature>
<dbReference type="SUPFAM" id="SSF47384">
    <property type="entry name" value="Homodimeric domain of signal transducing histidine kinase"/>
    <property type="match status" value="1"/>
</dbReference>
<dbReference type="RefSeq" id="WP_023788630.1">
    <property type="nucleotide sequence ID" value="NC_022997.1"/>
</dbReference>
<feature type="transmembrane region" description="Helical" evidence="14">
    <location>
        <begin position="88"/>
        <end position="109"/>
    </location>
</feature>
<evidence type="ECO:0000256" key="12">
    <source>
        <dbReference type="ARBA" id="ARBA00023012"/>
    </source>
</evidence>
<feature type="transmembrane region" description="Helical" evidence="14">
    <location>
        <begin position="166"/>
        <end position="186"/>
    </location>
</feature>
<gene>
    <name evidence="16" type="ORF">W911_16690</name>
</gene>
<dbReference type="Pfam" id="PF00512">
    <property type="entry name" value="HisKA"/>
    <property type="match status" value="1"/>
</dbReference>
<organism evidence="16 17">
    <name type="scientific">Hyphomicrobium nitrativorans NL23</name>
    <dbReference type="NCBI Taxonomy" id="1029756"/>
    <lineage>
        <taxon>Bacteria</taxon>
        <taxon>Pseudomonadati</taxon>
        <taxon>Pseudomonadota</taxon>
        <taxon>Alphaproteobacteria</taxon>
        <taxon>Hyphomicrobiales</taxon>
        <taxon>Hyphomicrobiaceae</taxon>
        <taxon>Hyphomicrobium</taxon>
    </lineage>
</organism>
<dbReference type="Pfam" id="PF05231">
    <property type="entry name" value="MASE1"/>
    <property type="match status" value="1"/>
</dbReference>
<evidence type="ECO:0000256" key="4">
    <source>
        <dbReference type="ARBA" id="ARBA00022475"/>
    </source>
</evidence>
<dbReference type="InterPro" id="IPR003661">
    <property type="entry name" value="HisK_dim/P_dom"/>
</dbReference>
<dbReference type="GO" id="GO:0005524">
    <property type="term" value="F:ATP binding"/>
    <property type="evidence" value="ECO:0007669"/>
    <property type="project" value="UniProtKB-KW"/>
</dbReference>
<evidence type="ECO:0000256" key="5">
    <source>
        <dbReference type="ARBA" id="ARBA00022553"/>
    </source>
</evidence>
<dbReference type="PATRIC" id="fig|1029756.8.peg.3476"/>
<keyword evidence="11 14" id="KW-1133">Transmembrane helix</keyword>
<evidence type="ECO:0000256" key="10">
    <source>
        <dbReference type="ARBA" id="ARBA00022840"/>
    </source>
</evidence>
<evidence type="ECO:0000259" key="15">
    <source>
        <dbReference type="PROSITE" id="PS50109"/>
    </source>
</evidence>
<proteinExistence type="predicted"/>
<dbReference type="Pfam" id="PF02518">
    <property type="entry name" value="HATPase_c"/>
    <property type="match status" value="1"/>
</dbReference>
<keyword evidence="7 14" id="KW-0812">Transmembrane</keyword>
<keyword evidence="13 14" id="KW-0472">Membrane</keyword>
<evidence type="ECO:0000256" key="9">
    <source>
        <dbReference type="ARBA" id="ARBA00022777"/>
    </source>
</evidence>
<dbReference type="Gene3D" id="1.10.287.130">
    <property type="match status" value="1"/>
</dbReference>
<dbReference type="HOGENOM" id="CLU_026284_0_0_5"/>
<keyword evidence="8" id="KW-0547">Nucleotide-binding</keyword>
<feature type="transmembrane region" description="Helical" evidence="14">
    <location>
        <begin position="18"/>
        <end position="36"/>
    </location>
</feature>
<reference evidence="16 17" key="1">
    <citation type="journal article" date="2014" name="Genome Announc.">
        <title>Complete Genome Sequence of Hyphomicrobium nitrativorans Strain NL23, a Denitrifying Bacterium Isolated from Biofilm of a Methanol-Fed Denitrification System Treating Seawater at the Montreal Biodome.</title>
        <authorList>
            <person name="Martineau C."/>
            <person name="Villeneuve C."/>
            <person name="Mauffrey F."/>
            <person name="Villemur R."/>
        </authorList>
    </citation>
    <scope>NUCLEOTIDE SEQUENCE [LARGE SCALE GENOMIC DNA]</scope>
    <source>
        <strain evidence="16">NL23</strain>
    </source>
</reference>
<evidence type="ECO:0000256" key="2">
    <source>
        <dbReference type="ARBA" id="ARBA00004651"/>
    </source>
</evidence>
<keyword evidence="6" id="KW-0808">Transferase</keyword>
<evidence type="ECO:0000256" key="14">
    <source>
        <dbReference type="SAM" id="Phobius"/>
    </source>
</evidence>
<evidence type="ECO:0000256" key="6">
    <source>
        <dbReference type="ARBA" id="ARBA00022679"/>
    </source>
</evidence>